<dbReference type="GO" id="GO:0009061">
    <property type="term" value="P:anaerobic respiration"/>
    <property type="evidence" value="ECO:0007669"/>
    <property type="project" value="TreeGrafter"/>
</dbReference>
<keyword evidence="5" id="KW-1003">Cell membrane</keyword>
<evidence type="ECO:0000313" key="17">
    <source>
        <dbReference type="Proteomes" id="UP000031572"/>
    </source>
</evidence>
<evidence type="ECO:0000256" key="5">
    <source>
        <dbReference type="ARBA" id="ARBA00022475"/>
    </source>
</evidence>
<comment type="similarity">
    <text evidence="3">Belongs to the formate dehydrogenase gamma subunit family.</text>
</comment>
<evidence type="ECO:0000256" key="14">
    <source>
        <dbReference type="SAM" id="SignalP"/>
    </source>
</evidence>
<sequence length="381" mass="42000">MIKWLFSLALSTMLAVGMAWAQDVKTATPAQSPAPQAPPPAAGVPNVESVDILKQNQAERSRDQPGNNAPVWREVKQGERHYSSLPGLESGVLIQPKARFLGQDRALTAGEAWRQYRNGPLTLFGAGVILAALLAVAILYFVFGKIRNKEPPTGRSIERFTVVERTVHWTVALSFVTLAVSGLIMLFGRYLLLPLTGHMLFGWLTYALKTVHNFVGPVFAVSIIVFFVLYVRDNFPAREDMRWLLRFGGLFGGREPSAGRFNAGEKIWFWGGLVLLGLIISVSGFVLDMLVPGIVYSRSNMQLAHIVHLVGTTLMAAGAIGHIYLGTIGMEGAYDAMRHGYVDDTWAKEHHDLWYEQVQSGEIPRVRTRPRPGDAPAPINA</sequence>
<dbReference type="OrthoDB" id="9790598at2"/>
<keyword evidence="11" id="KW-0408">Iron</keyword>
<evidence type="ECO:0000256" key="1">
    <source>
        <dbReference type="ARBA" id="ARBA00001971"/>
    </source>
</evidence>
<evidence type="ECO:0000259" key="15">
    <source>
        <dbReference type="Pfam" id="PF01292"/>
    </source>
</evidence>
<dbReference type="EMBL" id="JWJG01000028">
    <property type="protein sequence ID" value="KIF80417.1"/>
    <property type="molecule type" value="Genomic_DNA"/>
</dbReference>
<dbReference type="GO" id="GO:0008863">
    <property type="term" value="F:formate dehydrogenase (NAD+) activity"/>
    <property type="evidence" value="ECO:0007669"/>
    <property type="project" value="InterPro"/>
</dbReference>
<dbReference type="GO" id="GO:0015944">
    <property type="term" value="P:formate oxidation"/>
    <property type="evidence" value="ECO:0007669"/>
    <property type="project" value="TreeGrafter"/>
</dbReference>
<evidence type="ECO:0000256" key="2">
    <source>
        <dbReference type="ARBA" id="ARBA00004651"/>
    </source>
</evidence>
<feature type="transmembrane region" description="Helical" evidence="13">
    <location>
        <begin position="306"/>
        <end position="328"/>
    </location>
</feature>
<dbReference type="GO" id="GO:0009326">
    <property type="term" value="C:formate dehydrogenase complex"/>
    <property type="evidence" value="ECO:0007669"/>
    <property type="project" value="InterPro"/>
</dbReference>
<feature type="domain" description="Cytochrome b561 bacterial/Ni-hydrogenase" evidence="15">
    <location>
        <begin position="159"/>
        <end position="332"/>
    </location>
</feature>
<dbReference type="InterPro" id="IPR011577">
    <property type="entry name" value="Cyt_b561_bac/Ni-Hgenase"/>
</dbReference>
<evidence type="ECO:0000256" key="11">
    <source>
        <dbReference type="ARBA" id="ARBA00023004"/>
    </source>
</evidence>
<dbReference type="Pfam" id="PF01292">
    <property type="entry name" value="Ni_hydr_CYTB"/>
    <property type="match status" value="1"/>
</dbReference>
<comment type="subcellular location">
    <subcellularLocation>
        <location evidence="2">Cell membrane</location>
        <topology evidence="2">Multi-pass membrane protein</topology>
    </subcellularLocation>
</comment>
<dbReference type="GO" id="GO:0022904">
    <property type="term" value="P:respiratory electron transport chain"/>
    <property type="evidence" value="ECO:0007669"/>
    <property type="project" value="InterPro"/>
</dbReference>
<proteinExistence type="inferred from homology"/>
<dbReference type="InterPro" id="IPR051817">
    <property type="entry name" value="FDH_cytochrome_b556_subunit"/>
</dbReference>
<dbReference type="AlphaFoldDB" id="A0A0C1YIX7"/>
<dbReference type="PANTHER" id="PTHR30074">
    <property type="entry name" value="FORMATE DEHYDROGENASE, NITRATE-INDUCIBLE, CYTOCHROME B556 FDN SUBUNIT"/>
    <property type="match status" value="1"/>
</dbReference>
<evidence type="ECO:0000256" key="8">
    <source>
        <dbReference type="ARBA" id="ARBA00022723"/>
    </source>
</evidence>
<keyword evidence="14" id="KW-0732">Signal</keyword>
<keyword evidence="12 13" id="KW-0472">Membrane</keyword>
<evidence type="ECO:0000256" key="3">
    <source>
        <dbReference type="ARBA" id="ARBA00010747"/>
    </source>
</evidence>
<feature type="transmembrane region" description="Helical" evidence="13">
    <location>
        <begin position="211"/>
        <end position="231"/>
    </location>
</feature>
<organism evidence="16 17">
    <name type="scientific">Noviherbaspirillum autotrophicum</name>
    <dbReference type="NCBI Taxonomy" id="709839"/>
    <lineage>
        <taxon>Bacteria</taxon>
        <taxon>Pseudomonadati</taxon>
        <taxon>Pseudomonadota</taxon>
        <taxon>Betaproteobacteria</taxon>
        <taxon>Burkholderiales</taxon>
        <taxon>Oxalobacteraceae</taxon>
        <taxon>Noviherbaspirillum</taxon>
    </lineage>
</organism>
<feature type="chain" id="PRO_5002160734" evidence="14">
    <location>
        <begin position="22"/>
        <end position="381"/>
    </location>
</feature>
<comment type="caution">
    <text evidence="16">The sequence shown here is derived from an EMBL/GenBank/DDBJ whole genome shotgun (WGS) entry which is preliminary data.</text>
</comment>
<dbReference type="PANTHER" id="PTHR30074:SF6">
    <property type="entry name" value="FORMATE DEHYDROGENASE GAMMA SUBUNIT"/>
    <property type="match status" value="1"/>
</dbReference>
<comment type="cofactor">
    <cofactor evidence="1">
        <name>heme</name>
        <dbReference type="ChEBI" id="CHEBI:30413"/>
    </cofactor>
</comment>
<evidence type="ECO:0000256" key="9">
    <source>
        <dbReference type="ARBA" id="ARBA00022982"/>
    </source>
</evidence>
<keyword evidence="4" id="KW-0813">Transport</keyword>
<evidence type="ECO:0000313" key="16">
    <source>
        <dbReference type="EMBL" id="KIF80417.1"/>
    </source>
</evidence>
<keyword evidence="7 13" id="KW-0812">Transmembrane</keyword>
<dbReference type="Proteomes" id="UP000031572">
    <property type="component" value="Unassembled WGS sequence"/>
</dbReference>
<evidence type="ECO:0000256" key="10">
    <source>
        <dbReference type="ARBA" id="ARBA00022989"/>
    </source>
</evidence>
<dbReference type="NCBIfam" id="TIGR01583">
    <property type="entry name" value="formate-DH-gamm"/>
    <property type="match status" value="1"/>
</dbReference>
<reference evidence="16 17" key="1">
    <citation type="submission" date="2014-12" db="EMBL/GenBank/DDBJ databases">
        <title>Denitrispirillum autotrophicum gen. nov., sp. nov., Denitrifying, Facultatively Autotrophic Bacteria Isolated from Rice Paddy Soil.</title>
        <authorList>
            <person name="Ishii S."/>
            <person name="Ashida N."/>
            <person name="Ohno H."/>
            <person name="Otsuka S."/>
            <person name="Yokota A."/>
            <person name="Senoo K."/>
        </authorList>
    </citation>
    <scope>NUCLEOTIDE SEQUENCE [LARGE SCALE GENOMIC DNA]</scope>
    <source>
        <strain evidence="16 17">TSA66</strain>
    </source>
</reference>
<feature type="transmembrane region" description="Helical" evidence="13">
    <location>
        <begin position="123"/>
        <end position="146"/>
    </location>
</feature>
<evidence type="ECO:0000256" key="6">
    <source>
        <dbReference type="ARBA" id="ARBA00022617"/>
    </source>
</evidence>
<name>A0A0C1YIX7_9BURK</name>
<dbReference type="GO" id="GO:0046872">
    <property type="term" value="F:metal ion binding"/>
    <property type="evidence" value="ECO:0007669"/>
    <property type="project" value="UniProtKB-KW"/>
</dbReference>
<protein>
    <submittedName>
        <fullName evidence="16">Formate dehydrogenase</fullName>
    </submittedName>
</protein>
<evidence type="ECO:0000256" key="13">
    <source>
        <dbReference type="SAM" id="Phobius"/>
    </source>
</evidence>
<dbReference type="GO" id="GO:0009055">
    <property type="term" value="F:electron transfer activity"/>
    <property type="evidence" value="ECO:0007669"/>
    <property type="project" value="InterPro"/>
</dbReference>
<feature type="transmembrane region" description="Helical" evidence="13">
    <location>
        <begin position="167"/>
        <end position="191"/>
    </location>
</feature>
<keyword evidence="9" id="KW-0249">Electron transport</keyword>
<dbReference type="RefSeq" id="WP_040039324.1">
    <property type="nucleotide sequence ID" value="NZ_JWJG01000028.1"/>
</dbReference>
<dbReference type="GO" id="GO:0036397">
    <property type="term" value="F:formate dehydrogenase (quinone) activity"/>
    <property type="evidence" value="ECO:0007669"/>
    <property type="project" value="TreeGrafter"/>
</dbReference>
<keyword evidence="10 13" id="KW-1133">Transmembrane helix</keyword>
<feature type="transmembrane region" description="Helical" evidence="13">
    <location>
        <begin position="267"/>
        <end position="286"/>
    </location>
</feature>
<keyword evidence="17" id="KW-1185">Reference proteome</keyword>
<keyword evidence="8" id="KW-0479">Metal-binding</keyword>
<dbReference type="InterPro" id="IPR016174">
    <property type="entry name" value="Di-haem_cyt_TM"/>
</dbReference>
<evidence type="ECO:0000256" key="7">
    <source>
        <dbReference type="ARBA" id="ARBA00022692"/>
    </source>
</evidence>
<dbReference type="InterPro" id="IPR006471">
    <property type="entry name" value="Formate_DH_gsu"/>
</dbReference>
<feature type="signal peptide" evidence="14">
    <location>
        <begin position="1"/>
        <end position="21"/>
    </location>
</feature>
<dbReference type="STRING" id="709839.TSA66_05635"/>
<keyword evidence="6" id="KW-0349">Heme</keyword>
<evidence type="ECO:0000256" key="12">
    <source>
        <dbReference type="ARBA" id="ARBA00023136"/>
    </source>
</evidence>
<dbReference type="GO" id="GO:0005886">
    <property type="term" value="C:plasma membrane"/>
    <property type="evidence" value="ECO:0007669"/>
    <property type="project" value="UniProtKB-SubCell"/>
</dbReference>
<accession>A0A0C1YIX7</accession>
<dbReference type="SUPFAM" id="SSF81342">
    <property type="entry name" value="Transmembrane di-heme cytochromes"/>
    <property type="match status" value="1"/>
</dbReference>
<gene>
    <name evidence="16" type="ORF">TSA66_05635</name>
</gene>
<dbReference type="Gene3D" id="1.20.950.20">
    <property type="entry name" value="Transmembrane di-heme cytochromes, Chain C"/>
    <property type="match status" value="1"/>
</dbReference>
<evidence type="ECO:0000256" key="4">
    <source>
        <dbReference type="ARBA" id="ARBA00022448"/>
    </source>
</evidence>